<feature type="transmembrane region" description="Helical" evidence="1">
    <location>
        <begin position="91"/>
        <end position="110"/>
    </location>
</feature>
<keyword evidence="1" id="KW-1133">Transmembrane helix</keyword>
<evidence type="ECO:0000256" key="1">
    <source>
        <dbReference type="SAM" id="Phobius"/>
    </source>
</evidence>
<dbReference type="AlphaFoldDB" id="A0A1H6IEG8"/>
<keyword evidence="1" id="KW-0472">Membrane</keyword>
<dbReference type="EMBL" id="FNWU01000002">
    <property type="protein sequence ID" value="SEH47246.1"/>
    <property type="molecule type" value="Genomic_DNA"/>
</dbReference>
<protein>
    <submittedName>
        <fullName evidence="2">Uncharacterized protein</fullName>
    </submittedName>
</protein>
<name>A0A1H6IEG8_9EURY</name>
<feature type="transmembrane region" description="Helical" evidence="1">
    <location>
        <begin position="10"/>
        <end position="27"/>
    </location>
</feature>
<accession>A0A1H6IEG8</accession>
<proteinExistence type="predicted"/>
<keyword evidence="1" id="KW-0812">Transmembrane</keyword>
<reference evidence="2 3" key="1">
    <citation type="submission" date="2016-10" db="EMBL/GenBank/DDBJ databases">
        <authorList>
            <person name="de Groot N.N."/>
        </authorList>
    </citation>
    <scope>NUCLEOTIDE SEQUENCE [LARGE SCALE GENOMIC DNA]</scope>
    <source>
        <strain evidence="2 3">IBRC-M10418</strain>
    </source>
</reference>
<dbReference type="RefSeq" id="WP_092816231.1">
    <property type="nucleotide sequence ID" value="NZ_FNWU01000002.1"/>
</dbReference>
<dbReference type="STRING" id="1267564.SAMN05192561_102257"/>
<feature type="transmembrane region" description="Helical" evidence="1">
    <location>
        <begin position="33"/>
        <end position="57"/>
    </location>
</feature>
<feature type="transmembrane region" description="Helical" evidence="1">
    <location>
        <begin position="122"/>
        <end position="139"/>
    </location>
</feature>
<evidence type="ECO:0000313" key="3">
    <source>
        <dbReference type="Proteomes" id="UP000199215"/>
    </source>
</evidence>
<organism evidence="2 3">
    <name type="scientific">Halopenitus malekzadehii</name>
    <dbReference type="NCBI Taxonomy" id="1267564"/>
    <lineage>
        <taxon>Archaea</taxon>
        <taxon>Methanobacteriati</taxon>
        <taxon>Methanobacteriota</taxon>
        <taxon>Stenosarchaea group</taxon>
        <taxon>Halobacteria</taxon>
        <taxon>Halobacteriales</taxon>
        <taxon>Haloferacaceae</taxon>
        <taxon>Halopenitus</taxon>
    </lineage>
</organism>
<feature type="transmembrane region" description="Helical" evidence="1">
    <location>
        <begin position="64"/>
        <end position="85"/>
    </location>
</feature>
<sequence length="297" mass="30963">MNLQIDGSKVLYALGVLFALGAFAYFVRDVVFGLSITVKAVLLFLAFLAFLLVGLWIDRDALDVVAYAIASLAYVVWVAYLVSRYDLAETGVFLLLAVSAGLFVALGYVVRQEPDVVSTRTVRYGLVGVLAVAVLFVGADVATAGVTADATLDGEATLTVPPDATEAEPDAIVPATGQVGTMTVHNDGPFTRPVDLPSLQGCVVGVDESDGVLATDRGAGVRYEPRSYQRSDRLAGGGERTHAITAELPVRANATRSGSVTITVERAEGCDVSRSEPTLLVVVGGDATGSTPPVAVD</sequence>
<evidence type="ECO:0000313" key="2">
    <source>
        <dbReference type="EMBL" id="SEH47246.1"/>
    </source>
</evidence>
<gene>
    <name evidence="2" type="ORF">SAMN05192561_102257</name>
</gene>
<dbReference type="Proteomes" id="UP000199215">
    <property type="component" value="Unassembled WGS sequence"/>
</dbReference>
<dbReference type="OrthoDB" id="236970at2157"/>
<keyword evidence="3" id="KW-1185">Reference proteome</keyword>